<keyword evidence="2" id="KW-1185">Reference proteome</keyword>
<dbReference type="RefSeq" id="WP_120318655.1">
    <property type="nucleotide sequence ID" value="NZ_BONH01000011.1"/>
</dbReference>
<dbReference type="Proteomes" id="UP000659904">
    <property type="component" value="Unassembled WGS sequence"/>
</dbReference>
<reference evidence="1 2" key="1">
    <citation type="submission" date="2021-01" db="EMBL/GenBank/DDBJ databases">
        <title>Whole genome shotgun sequence of Catellatospora citrea NBRC 14495.</title>
        <authorList>
            <person name="Komaki H."/>
            <person name="Tamura T."/>
        </authorList>
    </citation>
    <scope>NUCLEOTIDE SEQUENCE [LARGE SCALE GENOMIC DNA]</scope>
    <source>
        <strain evidence="1 2">NBRC 14495</strain>
    </source>
</reference>
<sequence length="432" mass="46789">MVREPDGVSIIDLGVLPADEPDEEPTGPAKPLRWGRRVAAVLAVAAVLTGVTAAGPLPRHQVSTLAVLPSATGVARVVDAGLVMVFENRRAVAYDPDGWRELWSVPGPAFAHAIAFEDLVVLFRGDAMNEPTGEKPDWAQAVDRTTGQLRWSSDRQVELYGDVMVSYLPGDVAQVVEFRDPRTAELRWRLPDSQTWTPDERRSALWRLTPDGTLVEHDLHTGAVRRTARVQLPESERSLNLTVSREAVGITAFGDGGWLRNTLWYRVADLTGISGAGQWAWEHDCGRGLSCAYTFDGGQVFLIDPATGVAVRSVLDGGGVGSPLGLILLGQDGEADFSLPTVRAVLDPWTGDSSAGLKGWRVLGVDEGLVRVLAHYDLPHKLTYLAELTDREAVRLGAVPHLLRECTPAGRTLVCATMAGDTVVLRIGEEHR</sequence>
<protein>
    <submittedName>
        <fullName evidence="1">Uncharacterized protein</fullName>
    </submittedName>
</protein>
<gene>
    <name evidence="1" type="ORF">Cci01nite_30710</name>
</gene>
<organism evidence="1 2">
    <name type="scientific">Catellatospora citrea</name>
    <dbReference type="NCBI Taxonomy" id="53366"/>
    <lineage>
        <taxon>Bacteria</taxon>
        <taxon>Bacillati</taxon>
        <taxon>Actinomycetota</taxon>
        <taxon>Actinomycetes</taxon>
        <taxon>Micromonosporales</taxon>
        <taxon>Micromonosporaceae</taxon>
        <taxon>Catellatospora</taxon>
    </lineage>
</organism>
<evidence type="ECO:0000313" key="2">
    <source>
        <dbReference type="Proteomes" id="UP000659904"/>
    </source>
</evidence>
<dbReference type="Gene3D" id="2.130.10.10">
    <property type="entry name" value="YVTN repeat-like/Quinoprotein amine dehydrogenase"/>
    <property type="match status" value="1"/>
</dbReference>
<evidence type="ECO:0000313" key="1">
    <source>
        <dbReference type="EMBL" id="GIF97977.1"/>
    </source>
</evidence>
<dbReference type="InterPro" id="IPR015943">
    <property type="entry name" value="WD40/YVTN_repeat-like_dom_sf"/>
</dbReference>
<name>A0A8J3NZ56_9ACTN</name>
<accession>A0A8J3NZ56</accession>
<dbReference type="EMBL" id="BONH01000011">
    <property type="protein sequence ID" value="GIF97977.1"/>
    <property type="molecule type" value="Genomic_DNA"/>
</dbReference>
<proteinExistence type="predicted"/>
<comment type="caution">
    <text evidence="1">The sequence shown here is derived from an EMBL/GenBank/DDBJ whole genome shotgun (WGS) entry which is preliminary data.</text>
</comment>
<dbReference type="SUPFAM" id="SSF50969">
    <property type="entry name" value="YVTN repeat-like/Quinoprotein amine dehydrogenase"/>
    <property type="match status" value="1"/>
</dbReference>
<dbReference type="InterPro" id="IPR011044">
    <property type="entry name" value="Quino_amine_DH_bsu"/>
</dbReference>
<dbReference type="AlphaFoldDB" id="A0A8J3NZ56"/>